<protein>
    <submittedName>
        <fullName evidence="5">LacI family DNA-binding transcriptional regulator</fullName>
    </submittedName>
</protein>
<evidence type="ECO:0000313" key="6">
    <source>
        <dbReference type="Proteomes" id="UP001256673"/>
    </source>
</evidence>
<name>A0ABU3S046_9MICO</name>
<dbReference type="InterPro" id="IPR046335">
    <property type="entry name" value="LacI/GalR-like_sensor"/>
</dbReference>
<keyword evidence="6" id="KW-1185">Reference proteome</keyword>
<evidence type="ECO:0000259" key="4">
    <source>
        <dbReference type="PROSITE" id="PS50932"/>
    </source>
</evidence>
<keyword evidence="2 5" id="KW-0238">DNA-binding</keyword>
<dbReference type="PANTHER" id="PTHR30146:SF109">
    <property type="entry name" value="HTH-TYPE TRANSCRIPTIONAL REGULATOR GALS"/>
    <property type="match status" value="1"/>
</dbReference>
<comment type="caution">
    <text evidence="5">The sequence shown here is derived from an EMBL/GenBank/DDBJ whole genome shotgun (WGS) entry which is preliminary data.</text>
</comment>
<dbReference type="Gene3D" id="3.40.50.2300">
    <property type="match status" value="2"/>
</dbReference>
<dbReference type="SUPFAM" id="SSF47413">
    <property type="entry name" value="lambda repressor-like DNA-binding domains"/>
    <property type="match status" value="1"/>
</dbReference>
<dbReference type="GO" id="GO:0003677">
    <property type="term" value="F:DNA binding"/>
    <property type="evidence" value="ECO:0007669"/>
    <property type="project" value="UniProtKB-KW"/>
</dbReference>
<dbReference type="EMBL" id="JAWDIU010000008">
    <property type="protein sequence ID" value="MDU0328454.1"/>
    <property type="molecule type" value="Genomic_DNA"/>
</dbReference>
<evidence type="ECO:0000256" key="3">
    <source>
        <dbReference type="ARBA" id="ARBA00023163"/>
    </source>
</evidence>
<dbReference type="Proteomes" id="UP001256673">
    <property type="component" value="Unassembled WGS sequence"/>
</dbReference>
<feature type="domain" description="HTH lacI-type" evidence="4">
    <location>
        <begin position="15"/>
        <end position="69"/>
    </location>
</feature>
<dbReference type="Gene3D" id="1.10.260.40">
    <property type="entry name" value="lambda repressor-like DNA-binding domains"/>
    <property type="match status" value="1"/>
</dbReference>
<dbReference type="Pfam" id="PF00356">
    <property type="entry name" value="LacI"/>
    <property type="match status" value="1"/>
</dbReference>
<organism evidence="5 6">
    <name type="scientific">Microbacterium algihabitans</name>
    <dbReference type="NCBI Taxonomy" id="3075992"/>
    <lineage>
        <taxon>Bacteria</taxon>
        <taxon>Bacillati</taxon>
        <taxon>Actinomycetota</taxon>
        <taxon>Actinomycetes</taxon>
        <taxon>Micrococcales</taxon>
        <taxon>Microbacteriaceae</taxon>
        <taxon>Microbacterium</taxon>
    </lineage>
</organism>
<dbReference type="PROSITE" id="PS00356">
    <property type="entry name" value="HTH_LACI_1"/>
    <property type="match status" value="1"/>
</dbReference>
<dbReference type="PANTHER" id="PTHR30146">
    <property type="entry name" value="LACI-RELATED TRANSCRIPTIONAL REPRESSOR"/>
    <property type="match status" value="1"/>
</dbReference>
<dbReference type="SUPFAM" id="SSF53822">
    <property type="entry name" value="Periplasmic binding protein-like I"/>
    <property type="match status" value="1"/>
</dbReference>
<keyword evidence="1" id="KW-0805">Transcription regulation</keyword>
<dbReference type="SMART" id="SM00354">
    <property type="entry name" value="HTH_LACI"/>
    <property type="match status" value="1"/>
</dbReference>
<evidence type="ECO:0000313" key="5">
    <source>
        <dbReference type="EMBL" id="MDU0328454.1"/>
    </source>
</evidence>
<dbReference type="PROSITE" id="PS50932">
    <property type="entry name" value="HTH_LACI_2"/>
    <property type="match status" value="1"/>
</dbReference>
<dbReference type="InterPro" id="IPR000843">
    <property type="entry name" value="HTH_LacI"/>
</dbReference>
<proteinExistence type="predicted"/>
<sequence>MTLDQQEHTSSFRRPSMDDVAAEAGVSKGAVSKVIRNAYGVSPAMRERVEGAIARLGYRPRIAARSMRGPSFTIGFELPQLGNDFFNQVMQGVGDTLAGSQYQLIMAPGIGELRGAPVLEALADRQVDGILAISPEVTPEWLENLARTIPLVLIGRHDASAAYDTVTNNDAAGVGLVMDHLRSLTHTRIAHLTVRPAIDQEGARAPHAIRLTTYLDRMHEDSLSPEVVYCDAFEMDAYRAAKTLIEKPDPPTAIVAGNDTLAVGALRAVAEASGARRAISVVGYDDIDLASHPFFSLTTVNQFGVEAGRAAMTMLLERIQGGRSEARHFQLEPELRIRTSSRVAPA</sequence>
<dbReference type="InterPro" id="IPR010982">
    <property type="entry name" value="Lambda_DNA-bd_dom_sf"/>
</dbReference>
<gene>
    <name evidence="5" type="ORF">RWH43_16970</name>
</gene>
<dbReference type="CDD" id="cd06267">
    <property type="entry name" value="PBP1_LacI_sugar_binding-like"/>
    <property type="match status" value="1"/>
</dbReference>
<evidence type="ECO:0000256" key="1">
    <source>
        <dbReference type="ARBA" id="ARBA00023015"/>
    </source>
</evidence>
<reference evidence="5 6" key="1">
    <citation type="submission" date="2023-09" db="EMBL/GenBank/DDBJ databases">
        <title>Microbacterium fusihabitans sp. nov., Microbacterium phycihabitans sp. nov., and Microbacterium cervinum sp. nov., isolated from dried seaweeds of beach.</title>
        <authorList>
            <person name="Lee S.D."/>
        </authorList>
    </citation>
    <scope>NUCLEOTIDE SEQUENCE [LARGE SCALE GENOMIC DNA]</scope>
    <source>
        <strain evidence="5 6">KSW2-21</strain>
    </source>
</reference>
<accession>A0ABU3S046</accession>
<dbReference type="RefSeq" id="WP_316002050.1">
    <property type="nucleotide sequence ID" value="NZ_JAWDIU010000008.1"/>
</dbReference>
<dbReference type="Pfam" id="PF13377">
    <property type="entry name" value="Peripla_BP_3"/>
    <property type="match status" value="1"/>
</dbReference>
<keyword evidence="3" id="KW-0804">Transcription</keyword>
<evidence type="ECO:0000256" key="2">
    <source>
        <dbReference type="ARBA" id="ARBA00023125"/>
    </source>
</evidence>
<dbReference type="InterPro" id="IPR028082">
    <property type="entry name" value="Peripla_BP_I"/>
</dbReference>
<dbReference type="CDD" id="cd01392">
    <property type="entry name" value="HTH_LacI"/>
    <property type="match status" value="1"/>
</dbReference>